<dbReference type="EC" id="3.7.1.3" evidence="4 5"/>
<dbReference type="InterPro" id="IPR015421">
    <property type="entry name" value="PyrdxlP-dep_Trfase_major"/>
</dbReference>
<dbReference type="eggNOG" id="KOG3846">
    <property type="taxonomic scope" value="Eukaryota"/>
</dbReference>
<comment type="similarity">
    <text evidence="4 5">Belongs to the kynureninase family.</text>
</comment>
<dbReference type="UniPathway" id="UPA00253">
    <property type="reaction ID" value="UER00329"/>
</dbReference>
<dbReference type="GO" id="GO:0019441">
    <property type="term" value="P:L-tryptophan catabolic process to kynurenine"/>
    <property type="evidence" value="ECO:0007669"/>
    <property type="project" value="TreeGrafter"/>
</dbReference>
<dbReference type="FunFam" id="3.40.640.10:FF:000031">
    <property type="entry name" value="Kynureninase"/>
    <property type="match status" value="1"/>
</dbReference>
<reference evidence="8" key="2">
    <citation type="submission" date="2012-11" db="EMBL/GenBank/DDBJ databases">
        <authorList>
            <person name="Kuo A."/>
            <person name="Curtis B.A."/>
            <person name="Tanifuji G."/>
            <person name="Burki F."/>
            <person name="Gruber A."/>
            <person name="Irimia M."/>
            <person name="Maruyama S."/>
            <person name="Arias M.C."/>
            <person name="Ball S.G."/>
            <person name="Gile G.H."/>
            <person name="Hirakawa Y."/>
            <person name="Hopkins J.F."/>
            <person name="Rensing S.A."/>
            <person name="Schmutz J."/>
            <person name="Symeonidi A."/>
            <person name="Elias M."/>
            <person name="Eveleigh R.J."/>
            <person name="Herman E.K."/>
            <person name="Klute M.J."/>
            <person name="Nakayama T."/>
            <person name="Obornik M."/>
            <person name="Reyes-Prieto A."/>
            <person name="Armbrust E.V."/>
            <person name="Aves S.J."/>
            <person name="Beiko R.G."/>
            <person name="Coutinho P."/>
            <person name="Dacks J.B."/>
            <person name="Durnford D.G."/>
            <person name="Fast N.M."/>
            <person name="Green B.R."/>
            <person name="Grisdale C."/>
            <person name="Hempe F."/>
            <person name="Henrissat B."/>
            <person name="Hoppner M.P."/>
            <person name="Ishida K.-I."/>
            <person name="Kim E."/>
            <person name="Koreny L."/>
            <person name="Kroth P.G."/>
            <person name="Liu Y."/>
            <person name="Malik S.-B."/>
            <person name="Maier U.G."/>
            <person name="McRose D."/>
            <person name="Mock T."/>
            <person name="Neilson J.A."/>
            <person name="Onodera N.T."/>
            <person name="Poole A.M."/>
            <person name="Pritham E.J."/>
            <person name="Richards T.A."/>
            <person name="Rocap G."/>
            <person name="Roy S.W."/>
            <person name="Sarai C."/>
            <person name="Schaack S."/>
            <person name="Shirato S."/>
            <person name="Slamovits C.H."/>
            <person name="Spencer D.F."/>
            <person name="Suzuki S."/>
            <person name="Worden A.Z."/>
            <person name="Zauner S."/>
            <person name="Barry K."/>
            <person name="Bell C."/>
            <person name="Bharti A.K."/>
            <person name="Crow J.A."/>
            <person name="Grimwood J."/>
            <person name="Kramer R."/>
            <person name="Lindquist E."/>
            <person name="Lucas S."/>
            <person name="Salamov A."/>
            <person name="McFadden G.I."/>
            <person name="Lane C.E."/>
            <person name="Keeling P.J."/>
            <person name="Gray M.W."/>
            <person name="Grigoriev I.V."/>
            <person name="Archibald J.M."/>
        </authorList>
    </citation>
    <scope>NUCLEOTIDE SEQUENCE</scope>
    <source>
        <strain evidence="8">CCMP2712</strain>
    </source>
</reference>
<evidence type="ECO:0000313" key="8">
    <source>
        <dbReference type="Proteomes" id="UP000011087"/>
    </source>
</evidence>
<feature type="binding site" evidence="4">
    <location>
        <begin position="96"/>
        <end position="99"/>
    </location>
    <ligand>
        <name>pyridoxal 5'-phosphate</name>
        <dbReference type="ChEBI" id="CHEBI:597326"/>
    </ligand>
</feature>
<dbReference type="UniPathway" id="UPA00334">
    <property type="reaction ID" value="UER00455"/>
</dbReference>
<dbReference type="HAMAP" id="MF_01970">
    <property type="entry name" value="Kynureninase"/>
    <property type="match status" value="1"/>
</dbReference>
<dbReference type="OMA" id="LPGWNSH"/>
<dbReference type="GeneID" id="17311008"/>
<keyword evidence="4 5" id="KW-0963">Cytoplasm</keyword>
<gene>
    <name evidence="4" type="primary">KYNU</name>
    <name evidence="6" type="ORF">GUITHDRAFT_156870</name>
</gene>
<comment type="pathway">
    <text evidence="4 5">Cofactor biosynthesis; NAD(+) biosynthesis; quinolinate from L-kynurenine: step 2/3.</text>
</comment>
<comment type="subcellular location">
    <subcellularLocation>
        <location evidence="4 5">Cytoplasm</location>
    </subcellularLocation>
</comment>
<dbReference type="PaxDb" id="55529-EKX54487"/>
<keyword evidence="8" id="KW-1185">Reference proteome</keyword>
<feature type="binding site" evidence="4">
    <location>
        <position position="68"/>
    </location>
    <ligand>
        <name>pyridoxal 5'-phosphate</name>
        <dbReference type="ChEBI" id="CHEBI:597326"/>
    </ligand>
</feature>
<dbReference type="SUPFAM" id="SSF53383">
    <property type="entry name" value="PLP-dependent transferases"/>
    <property type="match status" value="1"/>
</dbReference>
<dbReference type="EnsemblProtists" id="EKX54487">
    <property type="protein sequence ID" value="EKX54487"/>
    <property type="gene ID" value="GUITHDRAFT_156870"/>
</dbReference>
<dbReference type="GO" id="GO:0019805">
    <property type="term" value="P:quinolinate biosynthetic process"/>
    <property type="evidence" value="ECO:0007669"/>
    <property type="project" value="UniProtKB-UniRule"/>
</dbReference>
<comment type="function">
    <text evidence="4 5">Catalyzes the cleavage of L-kynurenine (L-Kyn) and L-3-hydroxykynurenine (L-3OHKyn) into anthranilic acid (AA) and 3-hydroxyanthranilic acid (3-OHAA), respectively.</text>
</comment>
<evidence type="ECO:0000256" key="5">
    <source>
        <dbReference type="PIRNR" id="PIRNR038800"/>
    </source>
</evidence>
<feature type="modified residue" description="N6-(pyridoxal phosphate)lysine" evidence="4">
    <location>
        <position position="207"/>
    </location>
</feature>
<evidence type="ECO:0000256" key="1">
    <source>
        <dbReference type="ARBA" id="ARBA00022642"/>
    </source>
</evidence>
<dbReference type="InterPro" id="IPR015424">
    <property type="entry name" value="PyrdxlP-dep_Trfase"/>
</dbReference>
<dbReference type="InterPro" id="IPR010111">
    <property type="entry name" value="Kynureninase"/>
</dbReference>
<dbReference type="Proteomes" id="UP000011087">
    <property type="component" value="Unassembled WGS sequence"/>
</dbReference>
<dbReference type="PANTHER" id="PTHR14084">
    <property type="entry name" value="KYNURENINASE"/>
    <property type="match status" value="1"/>
</dbReference>
<feature type="binding site" evidence="4">
    <location>
        <position position="184"/>
    </location>
    <ligand>
        <name>pyridoxal 5'-phosphate</name>
        <dbReference type="ChEBI" id="CHEBI:597326"/>
    </ligand>
</feature>
<organism evidence="6">
    <name type="scientific">Guillardia theta (strain CCMP2712)</name>
    <name type="common">Cryptophyte</name>
    <dbReference type="NCBI Taxonomy" id="905079"/>
    <lineage>
        <taxon>Eukaryota</taxon>
        <taxon>Cryptophyceae</taxon>
        <taxon>Pyrenomonadales</taxon>
        <taxon>Geminigeraceae</taxon>
        <taxon>Guillardia</taxon>
    </lineage>
</organism>
<dbReference type="EMBL" id="JH992967">
    <property type="protein sequence ID" value="EKX54487.1"/>
    <property type="molecule type" value="Genomic_DNA"/>
</dbReference>
<dbReference type="GO" id="GO:0005737">
    <property type="term" value="C:cytoplasm"/>
    <property type="evidence" value="ECO:0007669"/>
    <property type="project" value="UniProtKB-SubCell"/>
</dbReference>
<dbReference type="HOGENOM" id="CLU_003433_4_0_1"/>
<feature type="binding site" evidence="4">
    <location>
        <position position="265"/>
    </location>
    <ligand>
        <name>pyridoxal 5'-phosphate</name>
        <dbReference type="ChEBI" id="CHEBI:597326"/>
    </ligand>
</feature>
<keyword evidence="2 4" id="KW-0378">Hydrolase</keyword>
<comment type="catalytic activity">
    <reaction evidence="5">
        <text>3-hydroxy-L-kynurenine + H2O = 3-hydroxyanthranilate + L-alanine + H(+)</text>
        <dbReference type="Rhea" id="RHEA:25143"/>
        <dbReference type="ChEBI" id="CHEBI:15377"/>
        <dbReference type="ChEBI" id="CHEBI:15378"/>
        <dbReference type="ChEBI" id="CHEBI:36559"/>
        <dbReference type="ChEBI" id="CHEBI:57972"/>
        <dbReference type="ChEBI" id="CHEBI:58125"/>
        <dbReference type="EC" id="3.7.1.3"/>
    </reaction>
</comment>
<reference evidence="7" key="3">
    <citation type="submission" date="2016-03" db="UniProtKB">
        <authorList>
            <consortium name="EnsemblProtists"/>
        </authorList>
    </citation>
    <scope>IDENTIFICATION</scope>
</reference>
<reference evidence="6 8" key="1">
    <citation type="journal article" date="2012" name="Nature">
        <title>Algal genomes reveal evolutionary mosaicism and the fate of nucleomorphs.</title>
        <authorList>
            <consortium name="DOE Joint Genome Institute"/>
            <person name="Curtis B.A."/>
            <person name="Tanifuji G."/>
            <person name="Burki F."/>
            <person name="Gruber A."/>
            <person name="Irimia M."/>
            <person name="Maruyama S."/>
            <person name="Arias M.C."/>
            <person name="Ball S.G."/>
            <person name="Gile G.H."/>
            <person name="Hirakawa Y."/>
            <person name="Hopkins J.F."/>
            <person name="Kuo A."/>
            <person name="Rensing S.A."/>
            <person name="Schmutz J."/>
            <person name="Symeonidi A."/>
            <person name="Elias M."/>
            <person name="Eveleigh R.J."/>
            <person name="Herman E.K."/>
            <person name="Klute M.J."/>
            <person name="Nakayama T."/>
            <person name="Obornik M."/>
            <person name="Reyes-Prieto A."/>
            <person name="Armbrust E.V."/>
            <person name="Aves S.J."/>
            <person name="Beiko R.G."/>
            <person name="Coutinho P."/>
            <person name="Dacks J.B."/>
            <person name="Durnford D.G."/>
            <person name="Fast N.M."/>
            <person name="Green B.R."/>
            <person name="Grisdale C.J."/>
            <person name="Hempel F."/>
            <person name="Henrissat B."/>
            <person name="Hoppner M.P."/>
            <person name="Ishida K."/>
            <person name="Kim E."/>
            <person name="Koreny L."/>
            <person name="Kroth P.G."/>
            <person name="Liu Y."/>
            <person name="Malik S.B."/>
            <person name="Maier U.G."/>
            <person name="McRose D."/>
            <person name="Mock T."/>
            <person name="Neilson J.A."/>
            <person name="Onodera N.T."/>
            <person name="Poole A.M."/>
            <person name="Pritham E.J."/>
            <person name="Richards T.A."/>
            <person name="Rocap G."/>
            <person name="Roy S.W."/>
            <person name="Sarai C."/>
            <person name="Schaack S."/>
            <person name="Shirato S."/>
            <person name="Slamovits C.H."/>
            <person name="Spencer D.F."/>
            <person name="Suzuki S."/>
            <person name="Worden A.Z."/>
            <person name="Zauner S."/>
            <person name="Barry K."/>
            <person name="Bell C."/>
            <person name="Bharti A.K."/>
            <person name="Crow J.A."/>
            <person name="Grimwood J."/>
            <person name="Kramer R."/>
            <person name="Lindquist E."/>
            <person name="Lucas S."/>
            <person name="Salamov A."/>
            <person name="McFadden G.I."/>
            <person name="Lane C.E."/>
            <person name="Keeling P.J."/>
            <person name="Gray M.W."/>
            <person name="Grigoriev I.V."/>
            <person name="Archibald J.M."/>
        </authorList>
    </citation>
    <scope>NUCLEOTIDE SEQUENCE</scope>
    <source>
        <strain evidence="6 8">CCMP2712</strain>
    </source>
</reference>
<comment type="cofactor">
    <cofactor evidence="4 5">
        <name>pyridoxal 5'-phosphate</name>
        <dbReference type="ChEBI" id="CHEBI:597326"/>
    </cofactor>
</comment>
<comment type="subunit">
    <text evidence="4 5">Homodimer.</text>
</comment>
<dbReference type="GO" id="GO:0034354">
    <property type="term" value="P:'de novo' NAD+ biosynthetic process from L-tryptophan"/>
    <property type="evidence" value="ECO:0007669"/>
    <property type="project" value="UniProtKB-UniRule"/>
</dbReference>
<dbReference type="GO" id="GO:0043420">
    <property type="term" value="P:anthranilate metabolic process"/>
    <property type="evidence" value="ECO:0007669"/>
    <property type="project" value="UniProtKB-UniRule"/>
</dbReference>
<dbReference type="STRING" id="905079.L1K1J9"/>
<evidence type="ECO:0000313" key="7">
    <source>
        <dbReference type="EnsemblProtists" id="EKX54487"/>
    </source>
</evidence>
<protein>
    <recommendedName>
        <fullName evidence="4 5">Kynureninase</fullName>
        <ecNumber evidence="4 5">3.7.1.3</ecNumber>
    </recommendedName>
    <alternativeName>
        <fullName evidence="4">L-kynurenine hydrolase</fullName>
    </alternativeName>
</protein>
<dbReference type="GO" id="GO:0097053">
    <property type="term" value="P:L-kynurenine catabolic process"/>
    <property type="evidence" value="ECO:0007669"/>
    <property type="project" value="UniProtKB-UniRule"/>
</dbReference>
<dbReference type="PANTHER" id="PTHR14084:SF0">
    <property type="entry name" value="KYNURENINASE"/>
    <property type="match status" value="1"/>
</dbReference>
<dbReference type="Gene3D" id="3.90.1150.10">
    <property type="entry name" value="Aspartate Aminotransferase, domain 1"/>
    <property type="match status" value="1"/>
</dbReference>
<dbReference type="PIRSF" id="PIRSF038800">
    <property type="entry name" value="KYNU"/>
    <property type="match status" value="1"/>
</dbReference>
<keyword evidence="1 4" id="KW-0662">Pyridine nucleotide biosynthesis</keyword>
<dbReference type="RefSeq" id="XP_005841467.1">
    <property type="nucleotide sequence ID" value="XM_005841410.1"/>
</dbReference>
<sequence>MCGNSLGLQPAKTKQYVNEELDRWAKLGVRGHFEGEGRHWAKIDDLLQSPMARVVGAQDKEIAVMNGLTANIHLMFVPFYRPTKERYKVIMEAQAFPSDRYIVESQVRFHGFDPQEAIVLVRPREGEHTLRTSDILDAIGREGARTCMVFFPGVQYYTGQLFDMKTITEKGHEQGCVVGFDLAHAVGNVELHLHEWEVDFACWCTYKYLNAGPGSIAGTFVHEKHGSNSTLPRFAGWWGHDDSTRFDMTKPFKAEEGARGFQLSNPPILQCVSLIASLEIFSKCGMKALRSKSEIMTGYLLMLFKQRLQGHVTSITPENPQERGCQLSIIFDKPVCDMREPDVIRLAPCPLYNTFHEVYKVVDMLVKLNAMTQEELAALMSPSS</sequence>
<dbReference type="GO" id="GO:0030170">
    <property type="term" value="F:pyridoxal phosphate binding"/>
    <property type="evidence" value="ECO:0007669"/>
    <property type="project" value="UniProtKB-UniRule"/>
</dbReference>
<evidence type="ECO:0000313" key="6">
    <source>
        <dbReference type="EMBL" id="EKX54487.1"/>
    </source>
</evidence>
<evidence type="ECO:0000256" key="2">
    <source>
        <dbReference type="ARBA" id="ARBA00022801"/>
    </source>
</evidence>
<accession>L1K1J9</accession>
<feature type="binding site" evidence="4">
    <location>
        <position position="206"/>
    </location>
    <ligand>
        <name>pyridoxal 5'-phosphate</name>
        <dbReference type="ChEBI" id="CHEBI:597326"/>
    </ligand>
</feature>
<evidence type="ECO:0000256" key="3">
    <source>
        <dbReference type="ARBA" id="ARBA00022898"/>
    </source>
</evidence>
<evidence type="ECO:0000256" key="4">
    <source>
        <dbReference type="HAMAP-Rule" id="MF_03017"/>
    </source>
</evidence>
<dbReference type="AlphaFoldDB" id="L1K1J9"/>
<feature type="binding site" evidence="4">
    <location>
        <position position="69"/>
    </location>
    <ligand>
        <name>pyridoxal 5'-phosphate</name>
        <dbReference type="ChEBI" id="CHEBI:597326"/>
    </ligand>
</feature>
<feature type="binding site" evidence="4">
    <location>
        <position position="237"/>
    </location>
    <ligand>
        <name>pyridoxal 5'-phosphate</name>
        <dbReference type="ChEBI" id="CHEBI:597326"/>
    </ligand>
</feature>
<dbReference type="InterPro" id="IPR015422">
    <property type="entry name" value="PyrdxlP-dep_Trfase_small"/>
</dbReference>
<dbReference type="OrthoDB" id="5978656at2759"/>
<dbReference type="GO" id="GO:0030429">
    <property type="term" value="F:kynureninase activity"/>
    <property type="evidence" value="ECO:0007669"/>
    <property type="project" value="UniProtKB-UniRule"/>
</dbReference>
<dbReference type="Pfam" id="PF22580">
    <property type="entry name" value="KYNU_C"/>
    <property type="match status" value="1"/>
</dbReference>
<comment type="pathway">
    <text evidence="4 5">Amino-acid degradation; L-kynurenine degradation; L-alanine and anthranilate from L-kynurenine: step 1/1.</text>
</comment>
<dbReference type="KEGG" id="gtt:GUITHDRAFT_156870"/>
<feature type="binding site" evidence="4">
    <location>
        <position position="181"/>
    </location>
    <ligand>
        <name>pyridoxal 5'-phosphate</name>
        <dbReference type="ChEBI" id="CHEBI:597326"/>
    </ligand>
</feature>
<proteinExistence type="inferred from homology"/>
<keyword evidence="3 4" id="KW-0663">Pyridoxal phosphate</keyword>
<comment type="catalytic activity">
    <reaction evidence="4 5">
        <text>L-kynurenine + H2O = anthranilate + L-alanine + H(+)</text>
        <dbReference type="Rhea" id="RHEA:16813"/>
        <dbReference type="ChEBI" id="CHEBI:15377"/>
        <dbReference type="ChEBI" id="CHEBI:15378"/>
        <dbReference type="ChEBI" id="CHEBI:16567"/>
        <dbReference type="ChEBI" id="CHEBI:57959"/>
        <dbReference type="ChEBI" id="CHEBI:57972"/>
        <dbReference type="EC" id="3.7.1.3"/>
    </reaction>
</comment>
<dbReference type="Gene3D" id="3.40.640.10">
    <property type="entry name" value="Type I PLP-dependent aspartate aminotransferase-like (Major domain)"/>
    <property type="match status" value="1"/>
</dbReference>
<dbReference type="NCBIfam" id="TIGR01814">
    <property type="entry name" value="kynureninase"/>
    <property type="match status" value="1"/>
</dbReference>
<comment type="caution">
    <text evidence="4">Lacks conserved residue(s) required for the propagation of feature annotation.</text>
</comment>
<name>L1K1J9_GUITC</name>